<keyword evidence="4" id="KW-0812">Transmembrane</keyword>
<dbReference type="Pfam" id="PF20842">
    <property type="entry name" value="Rax2_2"/>
    <property type="match status" value="1"/>
</dbReference>
<dbReference type="PANTHER" id="PTHR31778:SF2">
    <property type="entry name" value="BUD SITE SELECTION PROTEIN RAX2"/>
    <property type="match status" value="1"/>
</dbReference>
<keyword evidence="4" id="KW-1133">Transmembrane helix</keyword>
<evidence type="ECO:0000313" key="7">
    <source>
        <dbReference type="EMBL" id="GAA5817120.1"/>
    </source>
</evidence>
<evidence type="ECO:0000256" key="5">
    <source>
        <dbReference type="SAM" id="SignalP"/>
    </source>
</evidence>
<feature type="region of interest" description="Disordered" evidence="3">
    <location>
        <begin position="1581"/>
        <end position="1611"/>
    </location>
</feature>
<dbReference type="InterPro" id="IPR048266">
    <property type="entry name" value="Rax2-like_second"/>
</dbReference>
<name>A0ABP9ZDC1_9FUNG</name>
<dbReference type="InterPro" id="IPR015915">
    <property type="entry name" value="Kelch-typ_b-propeller"/>
</dbReference>
<organism evidence="7 8">
    <name type="scientific">Mucor flavus</name>
    <dbReference type="NCBI Taxonomy" id="439312"/>
    <lineage>
        <taxon>Eukaryota</taxon>
        <taxon>Fungi</taxon>
        <taxon>Fungi incertae sedis</taxon>
        <taxon>Mucoromycota</taxon>
        <taxon>Mucoromycotina</taxon>
        <taxon>Mucoromycetes</taxon>
        <taxon>Mucorales</taxon>
        <taxon>Mucorineae</taxon>
        <taxon>Mucoraceae</taxon>
        <taxon>Mucor</taxon>
    </lineage>
</organism>
<reference evidence="7 8" key="1">
    <citation type="submission" date="2024-04" db="EMBL/GenBank/DDBJ databases">
        <title>genome sequences of Mucor flavus KT1a and Helicostylum pulchrum KT1b strains isolated from the surface of a dry-aged beef.</title>
        <authorList>
            <person name="Toyotome T."/>
            <person name="Hosono M."/>
            <person name="Torimaru M."/>
            <person name="Fukuda K."/>
            <person name="Mikami N."/>
        </authorList>
    </citation>
    <scope>NUCLEOTIDE SEQUENCE [LARGE SCALE GENOMIC DNA]</scope>
    <source>
        <strain evidence="7 8">KT1a</strain>
    </source>
</reference>
<evidence type="ECO:0000256" key="2">
    <source>
        <dbReference type="PROSITE-ProRule" id="PRU00192"/>
    </source>
</evidence>
<dbReference type="Pfam" id="PF20843">
    <property type="entry name" value="Rax2_3"/>
    <property type="match status" value="1"/>
</dbReference>
<dbReference type="InterPro" id="IPR011043">
    <property type="entry name" value="Gal_Oxase/kelch_b-propeller"/>
</dbReference>
<evidence type="ECO:0000256" key="3">
    <source>
        <dbReference type="SAM" id="MobiDB-lite"/>
    </source>
</evidence>
<dbReference type="Pfam" id="PF12768">
    <property type="entry name" value="Rax2"/>
    <property type="match status" value="1"/>
</dbReference>
<evidence type="ECO:0000256" key="4">
    <source>
        <dbReference type="SAM" id="Phobius"/>
    </source>
</evidence>
<feature type="region of interest" description="Disordered" evidence="3">
    <location>
        <begin position="1173"/>
        <end position="1198"/>
    </location>
</feature>
<dbReference type="SUPFAM" id="SSF50044">
    <property type="entry name" value="SH3-domain"/>
    <property type="match status" value="1"/>
</dbReference>
<dbReference type="Pfam" id="PF00018">
    <property type="entry name" value="SH3_1"/>
    <property type="match status" value="1"/>
</dbReference>
<feature type="region of interest" description="Disordered" evidence="3">
    <location>
        <begin position="1708"/>
        <end position="1732"/>
    </location>
</feature>
<dbReference type="InterPro" id="IPR024982">
    <property type="entry name" value="Rax2-like_C"/>
</dbReference>
<keyword evidence="4" id="KW-0472">Membrane</keyword>
<dbReference type="InterPro" id="IPR048265">
    <property type="entry name" value="Rax2-like_third"/>
</dbReference>
<dbReference type="Gene3D" id="2.120.10.80">
    <property type="entry name" value="Kelch-type beta propeller"/>
    <property type="match status" value="1"/>
</dbReference>
<sequence length="2069" mass="222430">MIFCSCLLLLLFNIVQASYVTHPNINFDPLQKIGISGSYNGISLYKDTTQLTTVKQSTSSVISLSNDTLQLLASSNVNGIIYDTCIFNDNTLVFGGNFTTVNNKNINNIASIDLATKELKPLLNGLDGPVNTVYCDTNAIYVGGSFIAPSTPDMMSYSKSLSQFGGSVALWKDNKWNGLPWKGLNGPVYSIIKNKEQIIFGGKFDTTTDGQTFYAPASQPISLPATGVTATSGTNPSAILCASSSWLLDEGVTGTWQSSFITYNVNPSLVRIQNSKVENHQTKEFSQFSIRSLTNATLNFSLAYLDPVTGIAKTCKDNCTLSNDPSVTYQDFRILNTFMTSGIAIDIKSWYGVGGGLSFVQVFQSEIFTYAVDQNVANICTANANRLNATTTGTWTPVSASSSPYLSHQITGSNDTSSVTLYPNIAEPGIYELLVYTPACESSNCAERTDANVIISNSPTTNTSTVTMSQRYPGSRSIYTGYFDYSSTFDPSIRITRGKNATSSGTSYLVAFAVQLVKSSSDYTLSSLLQYNPTQTNISTTNLAWKALPDTVPYNSIVKTMQLSNNGDVYIGGTFSGLDKTNKRYSNIIRYDSAAKQLKPLTGYGLNGAVNSIDVTATEIFVGGNFTALSNTTSSNAKDLTYVARYDIKKETWSALNAGVDGPVKSICALSNSILVSGDFNQLIKSNTDTYPIAITGNAWWDSQKNQWTVDSTVPFLSGNVYSALTHNKENYFTGNITAAQRYQSNGISFMTSMNTFSFPSFYPDSTQASMTVSAGVLFDGNSGVSESNIVPNTTSTTIFGGAFSLPNNIKNIALYHSNNNTWSGLQGADWTGQINTMAVNNNLLYVGGRFKGSISNNFAVFSLSNKSLSLYPNVQTSDGSPANVNIIRHIPTQNSMIVGGHFGTVGSLPCSSICALNTGNMQWNNLGSGLIGEVYDFLLIDEKLVTTGNLSLNDSPIHIAQFDFKKNTWGPFDTANLPGPSRALSYDNLTKNLYISGETDNTSNAYLRIWDGHQFNSPAVELGPGSVISKMTMLPATNDTSKQNVLLATGFINLGELGNVSAAFYDGQTWIPYLVTSDTNGASVASLSSLFFLDQPYIVTVIKKYLATPLVILVAIAVSLGIVFLIVLGAMIIIFVKRKRDAKVNPQSSPSAYYGKPPRTPQSLLTMLKETSLDDKNSDDDDSDTNNHSMEKMRNLEPGTQQFYNMSKSISTDHLHEQALTPFNGAAAMTTARAAPAPPTAHSRSISSQNTFNNMPHAPAAAAIAGVGAMAAGAARPESYTRPISEYQRDTDSFYNNNYAANYNREMAEVPGRQSPYNPFRNSEIGVALGGAVAGGTGLANASAFSNENNRNITPNNTGYSNTNYATQPIGEAASYTGGSSGMGMNGATKAGAAVAGAAVAGAGIASAFANSNNQNITHNNSGYNNNYSTQHTGEAASYSNVPVAIGGASAGAVLASGSRGMPFNSPSYKQEEHTTSYGNVPPPTPSHLHVGSPGAVRWTTAPVEKSGYAVADPMSMVGHSDGSSLLDPISGPQVIRSMNNNTTPENVRWTNAPSSQNALATAVISTAAPTIAVHASDDSEYHPQQNYDQNSSTPSFMSSRNTNDSAPASNVQWTHQNANAALGVAKIEPDTRDSTYHDHGSFYSPVPINVGSTSNHSLLSTPLNTTTEGFSSDPDFARWTTAPAANISTAKIEPVELVDNRSASSLGRPQYQASLSAPEWPQDEYEEEEHSLNVPQDRLTDLPSDLNFSDDVNTKVMHKNAFRLSDASSLPPIDTSMFSKNIPVGINSPEELMSPDSAVRWKNANVGSPIETAYVPKIHAPATATVTRRSTNEEKVDAFEDYYNPKPQAAVTNPVSSATTSKNSKYKPVANAKKITTDSPIEEPIGRKSETVDDAIAKRDLNALSMIIQGEEEEPSNPFYNTTPIPTNPRKEPLVAAAAGAGAMDGRASSKRMVEEYFSSRNNKPVDDTKDKKSKYRSDFKSVMSTAILNNTKFPIATEDNPHLYYAKFDFSAREHGELGFEKASPIIVVDSSDDIWWMGYKADKSDGSYIQGVFPSNYVEIATELR</sequence>
<feature type="region of interest" description="Disordered" evidence="3">
    <location>
        <begin position="1465"/>
        <end position="1485"/>
    </location>
</feature>
<evidence type="ECO:0000256" key="1">
    <source>
        <dbReference type="ARBA" id="ARBA00022443"/>
    </source>
</evidence>
<gene>
    <name evidence="7" type="ORF">MFLAVUS_010660</name>
</gene>
<accession>A0ABP9ZDC1</accession>
<feature type="signal peptide" evidence="5">
    <location>
        <begin position="1"/>
        <end position="17"/>
    </location>
</feature>
<dbReference type="SMART" id="SM00326">
    <property type="entry name" value="SH3"/>
    <property type="match status" value="1"/>
</dbReference>
<keyword evidence="8" id="KW-1185">Reference proteome</keyword>
<feature type="domain" description="SH3" evidence="6">
    <location>
        <begin position="2002"/>
        <end position="2067"/>
    </location>
</feature>
<comment type="caution">
    <text evidence="7">The sequence shown here is derived from an EMBL/GenBank/DDBJ whole genome shotgun (WGS) entry which is preliminary data.</text>
</comment>
<feature type="transmembrane region" description="Helical" evidence="4">
    <location>
        <begin position="1392"/>
        <end position="1411"/>
    </location>
</feature>
<dbReference type="InterPro" id="IPR001452">
    <property type="entry name" value="SH3_domain"/>
</dbReference>
<keyword evidence="5" id="KW-0732">Signal</keyword>
<evidence type="ECO:0000313" key="8">
    <source>
        <dbReference type="Proteomes" id="UP001473302"/>
    </source>
</evidence>
<keyword evidence="1 2" id="KW-0728">SH3 domain</keyword>
<feature type="chain" id="PRO_5047517125" description="SH3 domain-containing protein" evidence="5">
    <location>
        <begin position="18"/>
        <end position="2069"/>
    </location>
</feature>
<dbReference type="EMBL" id="BAABUK010000038">
    <property type="protein sequence ID" value="GAA5817120.1"/>
    <property type="molecule type" value="Genomic_DNA"/>
</dbReference>
<protein>
    <recommendedName>
        <fullName evidence="6">SH3 domain-containing protein</fullName>
    </recommendedName>
</protein>
<dbReference type="PANTHER" id="PTHR31778">
    <property type="entry name" value="BUD SITE SELECTION PROTEIN RAX2"/>
    <property type="match status" value="1"/>
</dbReference>
<dbReference type="SUPFAM" id="SSF50965">
    <property type="entry name" value="Galactose oxidase, central domain"/>
    <property type="match status" value="2"/>
</dbReference>
<evidence type="ECO:0000259" key="6">
    <source>
        <dbReference type="PROSITE" id="PS50002"/>
    </source>
</evidence>
<dbReference type="PROSITE" id="PS50002">
    <property type="entry name" value="SH3"/>
    <property type="match status" value="1"/>
</dbReference>
<dbReference type="Gene3D" id="2.30.30.40">
    <property type="entry name" value="SH3 Domains"/>
    <property type="match status" value="1"/>
</dbReference>
<dbReference type="Proteomes" id="UP001473302">
    <property type="component" value="Unassembled WGS sequence"/>
</dbReference>
<feature type="compositionally biased region" description="Polar residues" evidence="3">
    <location>
        <begin position="1584"/>
        <end position="1611"/>
    </location>
</feature>
<proteinExistence type="predicted"/>
<dbReference type="InterPro" id="IPR036028">
    <property type="entry name" value="SH3-like_dom_sf"/>
</dbReference>
<feature type="transmembrane region" description="Helical" evidence="4">
    <location>
        <begin position="1111"/>
        <end position="1137"/>
    </location>
</feature>
<feature type="compositionally biased region" description="Polar residues" evidence="3">
    <location>
        <begin position="1708"/>
        <end position="1717"/>
    </location>
</feature>